<dbReference type="InterPro" id="IPR001567">
    <property type="entry name" value="Pept_M3A_M3B_dom"/>
</dbReference>
<keyword evidence="5 6" id="KW-0482">Metalloprotease</keyword>
<evidence type="ECO:0000313" key="9">
    <source>
        <dbReference type="Proteomes" id="UP000236893"/>
    </source>
</evidence>
<dbReference type="GO" id="GO:0006508">
    <property type="term" value="P:proteolysis"/>
    <property type="evidence" value="ECO:0007669"/>
    <property type="project" value="UniProtKB-KW"/>
</dbReference>
<keyword evidence="9" id="KW-1185">Reference proteome</keyword>
<organism evidence="8 9">
    <name type="scientific">Solitalea longa</name>
    <dbReference type="NCBI Taxonomy" id="2079460"/>
    <lineage>
        <taxon>Bacteria</taxon>
        <taxon>Pseudomonadati</taxon>
        <taxon>Bacteroidota</taxon>
        <taxon>Sphingobacteriia</taxon>
        <taxon>Sphingobacteriales</taxon>
        <taxon>Sphingobacteriaceae</taxon>
        <taxon>Solitalea</taxon>
    </lineage>
</organism>
<comment type="cofactor">
    <cofactor evidence="6">
        <name>Zn(2+)</name>
        <dbReference type="ChEBI" id="CHEBI:29105"/>
    </cofactor>
    <text evidence="6">Binds 1 zinc ion.</text>
</comment>
<evidence type="ECO:0000256" key="3">
    <source>
        <dbReference type="ARBA" id="ARBA00022801"/>
    </source>
</evidence>
<protein>
    <submittedName>
        <fullName evidence="8">M3 family oligoendopeptidase</fullName>
    </submittedName>
</protein>
<dbReference type="CDD" id="cd09606">
    <property type="entry name" value="M3B_PepF"/>
    <property type="match status" value="1"/>
</dbReference>
<comment type="caution">
    <text evidence="8">The sequence shown here is derived from an EMBL/GenBank/DDBJ whole genome shotgun (WGS) entry which is preliminary data.</text>
</comment>
<evidence type="ECO:0000256" key="6">
    <source>
        <dbReference type="RuleBase" id="RU003435"/>
    </source>
</evidence>
<dbReference type="Proteomes" id="UP000236893">
    <property type="component" value="Unassembled WGS sequence"/>
</dbReference>
<evidence type="ECO:0000256" key="2">
    <source>
        <dbReference type="ARBA" id="ARBA00022723"/>
    </source>
</evidence>
<dbReference type="NCBIfam" id="TIGR02289">
    <property type="entry name" value="M3_not_pepF"/>
    <property type="match status" value="1"/>
</dbReference>
<dbReference type="PANTHER" id="PTHR11804">
    <property type="entry name" value="PROTEASE M3 THIMET OLIGOPEPTIDASE-RELATED"/>
    <property type="match status" value="1"/>
</dbReference>
<evidence type="ECO:0000256" key="4">
    <source>
        <dbReference type="ARBA" id="ARBA00022833"/>
    </source>
</evidence>
<dbReference type="InterPro" id="IPR011976">
    <property type="entry name" value="Pept_M3B_oligopep-rel"/>
</dbReference>
<dbReference type="InterPro" id="IPR045090">
    <property type="entry name" value="Pept_M3A_M3B"/>
</dbReference>
<dbReference type="Gene3D" id="1.10.1370.30">
    <property type="match status" value="1"/>
</dbReference>
<gene>
    <name evidence="8" type="ORF">C3K47_02735</name>
</gene>
<dbReference type="EMBL" id="PQVF01000002">
    <property type="protein sequence ID" value="POY38332.1"/>
    <property type="molecule type" value="Genomic_DNA"/>
</dbReference>
<dbReference type="Pfam" id="PF01432">
    <property type="entry name" value="Peptidase_M3"/>
    <property type="match status" value="1"/>
</dbReference>
<dbReference type="GO" id="GO:0046872">
    <property type="term" value="F:metal ion binding"/>
    <property type="evidence" value="ECO:0007669"/>
    <property type="project" value="UniProtKB-UniRule"/>
</dbReference>
<keyword evidence="3 6" id="KW-0378">Hydrolase</keyword>
<dbReference type="GO" id="GO:0006518">
    <property type="term" value="P:peptide metabolic process"/>
    <property type="evidence" value="ECO:0007669"/>
    <property type="project" value="TreeGrafter"/>
</dbReference>
<keyword evidence="2 6" id="KW-0479">Metal-binding</keyword>
<keyword evidence="4 6" id="KW-0862">Zinc</keyword>
<dbReference type="AlphaFoldDB" id="A0A2S5A7K7"/>
<name>A0A2S5A7K7_9SPHI</name>
<evidence type="ECO:0000256" key="5">
    <source>
        <dbReference type="ARBA" id="ARBA00023049"/>
    </source>
</evidence>
<dbReference type="OrthoDB" id="9762795at2"/>
<sequence length="565" mass="65875">MSMKRTFLPQAFEITFESIEPFYKQLLEHPINSAVELERWLHNRSELEATLEEDFAWRYIKMTCDTTDEKLLADFQYFATEIEPKIAPLTNELNQKFIESPFVNELDQEKYFILIRGIKKQLELFREENIPLLSQLQLEQQKFGAISGAMSVIINEQEYTLEQAANFLKDTDRNVRQQAYEKISFRRLQDKDQLNELYSTLLDLRQQVAENAGFPNFRDYAFASLGRFDYTPEDCFAFHEAIEKEVVPLLKIQAEKRKAALNLNELKPWDTDVDVTGKPMLKPFNNGQELVDKSIICFDKLHPYLGECLSTMKSKGLFDVESRKGKAPGGYNYPLAETGMPFIFMNSANSMRDLSTMVHEGGHAVHTFISSDLELNDFKHLTSEIAELASMSMELISMDHWDEFFDNEEDLIRAKKDQLKDVLKTLPWVAVIDAFQHWIYTHPKHTLDERKEAWLSIYDRFGGGFVDWTSYEDTKANLWQKQLHLFEVPFYYIEYAIAQLGAVAVWRNYKINPEKGLDDYLNALKLGYTKTIGEIYKTAGIEFNFSKEYVHELMQFVKAELEKLG</sequence>
<comment type="similarity">
    <text evidence="6">Belongs to the peptidase M3 family.</text>
</comment>
<keyword evidence="1 6" id="KW-0645">Protease</keyword>
<dbReference type="GO" id="GO:0004222">
    <property type="term" value="F:metalloendopeptidase activity"/>
    <property type="evidence" value="ECO:0007669"/>
    <property type="project" value="InterPro"/>
</dbReference>
<evidence type="ECO:0000259" key="7">
    <source>
        <dbReference type="Pfam" id="PF01432"/>
    </source>
</evidence>
<evidence type="ECO:0000256" key="1">
    <source>
        <dbReference type="ARBA" id="ARBA00022670"/>
    </source>
</evidence>
<dbReference type="PANTHER" id="PTHR11804:SF48">
    <property type="entry name" value="PUTATIVE-RELATED"/>
    <property type="match status" value="1"/>
</dbReference>
<proteinExistence type="inferred from homology"/>
<feature type="domain" description="Peptidase M3A/M3B catalytic" evidence="7">
    <location>
        <begin position="168"/>
        <end position="553"/>
    </location>
</feature>
<reference evidence="8 9" key="1">
    <citation type="submission" date="2018-01" db="EMBL/GenBank/DDBJ databases">
        <authorList>
            <person name="Gaut B.S."/>
            <person name="Morton B.R."/>
            <person name="Clegg M.T."/>
            <person name="Duvall M.R."/>
        </authorList>
    </citation>
    <scope>NUCLEOTIDE SEQUENCE [LARGE SCALE GENOMIC DNA]</scope>
    <source>
        <strain evidence="8 9">HR-AV</strain>
    </source>
</reference>
<evidence type="ECO:0000313" key="8">
    <source>
        <dbReference type="EMBL" id="POY38332.1"/>
    </source>
</evidence>
<accession>A0A2S5A7K7</accession>
<dbReference type="SUPFAM" id="SSF55486">
    <property type="entry name" value="Metalloproteases ('zincins'), catalytic domain"/>
    <property type="match status" value="1"/>
</dbReference>